<comment type="caution">
    <text evidence="2">The sequence shown here is derived from an EMBL/GenBank/DDBJ whole genome shotgun (WGS) entry which is preliminary data.</text>
</comment>
<evidence type="ECO:0000256" key="1">
    <source>
        <dbReference type="SAM" id="MobiDB-lite"/>
    </source>
</evidence>
<dbReference type="AlphaFoldDB" id="V4R447"/>
<accession>V4R447</accession>
<dbReference type="Proteomes" id="UP000017819">
    <property type="component" value="Unassembled WGS sequence"/>
</dbReference>
<name>V4R447_9HYPH</name>
<organism evidence="2 3">
    <name type="scientific">Lutibaculum baratangense AMV1</name>
    <dbReference type="NCBI Taxonomy" id="631454"/>
    <lineage>
        <taxon>Bacteria</taxon>
        <taxon>Pseudomonadati</taxon>
        <taxon>Pseudomonadota</taxon>
        <taxon>Alphaproteobacteria</taxon>
        <taxon>Hyphomicrobiales</taxon>
        <taxon>Tepidamorphaceae</taxon>
        <taxon>Lutibaculum</taxon>
    </lineage>
</organism>
<dbReference type="STRING" id="631454.N177_0516"/>
<feature type="compositionally biased region" description="Basic residues" evidence="1">
    <location>
        <begin position="1"/>
        <end position="16"/>
    </location>
</feature>
<dbReference type="EMBL" id="AWXZ01000013">
    <property type="protein sequence ID" value="ESR26732.1"/>
    <property type="molecule type" value="Genomic_DNA"/>
</dbReference>
<gene>
    <name evidence="2" type="ORF">N177_0516</name>
</gene>
<evidence type="ECO:0000313" key="2">
    <source>
        <dbReference type="EMBL" id="ESR26732.1"/>
    </source>
</evidence>
<feature type="region of interest" description="Disordered" evidence="1">
    <location>
        <begin position="1"/>
        <end position="22"/>
    </location>
</feature>
<keyword evidence="3" id="KW-1185">Reference proteome</keyword>
<sequence length="41" mass="4616">MAIRHRPARCQSRKRTPMPSVGRHSLRTCLDIVATAAFPLL</sequence>
<evidence type="ECO:0000313" key="3">
    <source>
        <dbReference type="Proteomes" id="UP000017819"/>
    </source>
</evidence>
<proteinExistence type="predicted"/>
<reference evidence="2 3" key="1">
    <citation type="journal article" date="2014" name="Genome Announc.">
        <title>Draft Genome Sequence of Lutibaculum baratangense Strain AMV1T, Isolated from a Mud Volcano in Andamans, India.</title>
        <authorList>
            <person name="Singh A."/>
            <person name="Sreenivas A."/>
            <person name="Sathyanarayana Reddy G."/>
            <person name="Pinnaka A.K."/>
            <person name="Shivaji S."/>
        </authorList>
    </citation>
    <scope>NUCLEOTIDE SEQUENCE [LARGE SCALE GENOMIC DNA]</scope>
    <source>
        <strain evidence="2 3">AMV1</strain>
    </source>
</reference>
<protein>
    <submittedName>
        <fullName evidence="2">Uncharacterized protein</fullName>
    </submittedName>
</protein>